<dbReference type="InterPro" id="IPR050129">
    <property type="entry name" value="Zn_alcohol_dh"/>
</dbReference>
<evidence type="ECO:0000313" key="8">
    <source>
        <dbReference type="Proteomes" id="UP000316925"/>
    </source>
</evidence>
<keyword evidence="1 4" id="KW-0479">Metal-binding</keyword>
<proteinExistence type="inferred from homology"/>
<dbReference type="SUPFAM" id="SSF50129">
    <property type="entry name" value="GroES-like"/>
    <property type="match status" value="1"/>
</dbReference>
<evidence type="ECO:0000256" key="3">
    <source>
        <dbReference type="ARBA" id="ARBA00023002"/>
    </source>
</evidence>
<dbReference type="Gene3D" id="3.90.180.10">
    <property type="entry name" value="Medium-chain alcohol dehydrogenases, catalytic domain"/>
    <property type="match status" value="1"/>
</dbReference>
<protein>
    <submittedName>
        <fullName evidence="7">Alcohol dehydrogenase</fullName>
    </submittedName>
</protein>
<dbReference type="Pfam" id="PF00107">
    <property type="entry name" value="ADH_zinc_N"/>
    <property type="match status" value="1"/>
</dbReference>
<dbReference type="PANTHER" id="PTHR43401">
    <property type="entry name" value="L-THREONINE 3-DEHYDROGENASE"/>
    <property type="match status" value="1"/>
</dbReference>
<feature type="domain" description="Alcohol dehydrogenase-like C-terminal" evidence="5">
    <location>
        <begin position="195"/>
        <end position="325"/>
    </location>
</feature>
<dbReference type="Pfam" id="PF08240">
    <property type="entry name" value="ADH_N"/>
    <property type="match status" value="1"/>
</dbReference>
<dbReference type="PROSITE" id="PS00059">
    <property type="entry name" value="ADH_ZINC"/>
    <property type="match status" value="1"/>
</dbReference>
<comment type="similarity">
    <text evidence="4">Belongs to the zinc-containing alcohol dehydrogenase family.</text>
</comment>
<sequence>MKAAFLHIDKAKHMGIESVAKPVCGPNDVLVKVNTCALCGTDGRMYEGTKDVTKGFVPQIKGYGEGRFIIGHEIVGTVEEIGSEVKNPAYKVGSRVIIVTSIGCRKNGCRACREGNYNMCKNNRPIGYYYPGGFAEYILIQDAAVKQGVIIPVPENSTVSDEHLAMVEPLSCVINGQNYLNIKEGEYVTVVGAGPIGLMHSLLAKTKGAKVILAEYSSARLTTAKEFGFDHYIATKDTDFVQAVLDLTHKEGTDVGIVACSVNKVAEDLLITMAMKGRLSFFAGFPKENSILKLDGNIIHYKEVSIYGAFASNRAQFEEALELIVAKKLLMDRIVTHVFSLEKIAQAMGKMLDKEGDALKVVIKP</sequence>
<organism evidence="7 8">
    <name type="scientific">Aerophobetes bacterium</name>
    <dbReference type="NCBI Taxonomy" id="2030807"/>
    <lineage>
        <taxon>Bacteria</taxon>
        <taxon>Candidatus Aerophobota</taxon>
    </lineage>
</organism>
<dbReference type="SUPFAM" id="SSF51735">
    <property type="entry name" value="NAD(P)-binding Rossmann-fold domains"/>
    <property type="match status" value="1"/>
</dbReference>
<dbReference type="InterPro" id="IPR036291">
    <property type="entry name" value="NAD(P)-bd_dom_sf"/>
</dbReference>
<gene>
    <name evidence="7" type="ORF">E3J33_02500</name>
</gene>
<dbReference type="EMBL" id="SOIJ01000142">
    <property type="protein sequence ID" value="TET93140.1"/>
    <property type="molecule type" value="Genomic_DNA"/>
</dbReference>
<evidence type="ECO:0000259" key="6">
    <source>
        <dbReference type="Pfam" id="PF08240"/>
    </source>
</evidence>
<dbReference type="GO" id="GO:0008270">
    <property type="term" value="F:zinc ion binding"/>
    <property type="evidence" value="ECO:0007669"/>
    <property type="project" value="InterPro"/>
</dbReference>
<dbReference type="InterPro" id="IPR013149">
    <property type="entry name" value="ADH-like_C"/>
</dbReference>
<dbReference type="InterPro" id="IPR002328">
    <property type="entry name" value="ADH_Zn_CS"/>
</dbReference>
<keyword evidence="2 4" id="KW-0862">Zinc</keyword>
<dbReference type="AlphaFoldDB" id="A0A523YNS1"/>
<evidence type="ECO:0000313" key="7">
    <source>
        <dbReference type="EMBL" id="TET93140.1"/>
    </source>
</evidence>
<accession>A0A523YNS1</accession>
<dbReference type="PANTHER" id="PTHR43401:SF2">
    <property type="entry name" value="L-THREONINE 3-DEHYDROGENASE"/>
    <property type="match status" value="1"/>
</dbReference>
<evidence type="ECO:0000259" key="5">
    <source>
        <dbReference type="Pfam" id="PF00107"/>
    </source>
</evidence>
<comment type="cofactor">
    <cofactor evidence="4">
        <name>Zn(2+)</name>
        <dbReference type="ChEBI" id="CHEBI:29105"/>
    </cofactor>
</comment>
<evidence type="ECO:0000256" key="1">
    <source>
        <dbReference type="ARBA" id="ARBA00022723"/>
    </source>
</evidence>
<name>A0A523YNS1_UNCAE</name>
<reference evidence="7 8" key="1">
    <citation type="submission" date="2019-03" db="EMBL/GenBank/DDBJ databases">
        <title>Metabolic potential of uncultured bacteria and archaea associated with petroleum seepage in deep-sea sediments.</title>
        <authorList>
            <person name="Dong X."/>
            <person name="Hubert C."/>
        </authorList>
    </citation>
    <scope>NUCLEOTIDE SEQUENCE [LARGE SCALE GENOMIC DNA]</scope>
    <source>
        <strain evidence="7">E29_bin28</strain>
    </source>
</reference>
<keyword evidence="3" id="KW-0560">Oxidoreductase</keyword>
<dbReference type="InterPro" id="IPR013154">
    <property type="entry name" value="ADH-like_N"/>
</dbReference>
<evidence type="ECO:0000256" key="4">
    <source>
        <dbReference type="RuleBase" id="RU361277"/>
    </source>
</evidence>
<dbReference type="InterPro" id="IPR011032">
    <property type="entry name" value="GroES-like_sf"/>
</dbReference>
<dbReference type="GO" id="GO:0016491">
    <property type="term" value="F:oxidoreductase activity"/>
    <property type="evidence" value="ECO:0007669"/>
    <property type="project" value="UniProtKB-KW"/>
</dbReference>
<feature type="domain" description="Alcohol dehydrogenase-like N-terminal" evidence="6">
    <location>
        <begin position="25"/>
        <end position="144"/>
    </location>
</feature>
<dbReference type="Gene3D" id="3.40.50.720">
    <property type="entry name" value="NAD(P)-binding Rossmann-like Domain"/>
    <property type="match status" value="1"/>
</dbReference>
<comment type="caution">
    <text evidence="7">The sequence shown here is derived from an EMBL/GenBank/DDBJ whole genome shotgun (WGS) entry which is preliminary data.</text>
</comment>
<evidence type="ECO:0000256" key="2">
    <source>
        <dbReference type="ARBA" id="ARBA00022833"/>
    </source>
</evidence>
<dbReference type="Proteomes" id="UP000316925">
    <property type="component" value="Unassembled WGS sequence"/>
</dbReference>